<evidence type="ECO:0000313" key="1">
    <source>
        <dbReference type="EMBL" id="CZT10324.1"/>
    </source>
</evidence>
<sequence length="219" mass="25061">MASNLADQLRKHLQAENDSKWGFIIYRCTYESDDDWARFMENLNARAQDHLRIYEGLDLLDSLELTVRDDRETFDGATIQKCRDHFVDWVSSAEGRNSEQPNTPAIPTGWDGQPRYTFFIHVDKDSLESVVRRAPQPPADDMEGTGYVNMMDSKWAPSSDEETEIDLDGNVVTIGEGEEGQDWQRVAIWGLIPGIYMALLGGDLWYAEFQKPPHVWVES</sequence>
<proteinExistence type="predicted"/>
<gene>
    <name evidence="1" type="ORF">RAG0_14836</name>
</gene>
<keyword evidence="2" id="KW-1185">Reference proteome</keyword>
<organism evidence="1 2">
    <name type="scientific">Rhynchosporium agropyri</name>
    <dbReference type="NCBI Taxonomy" id="914238"/>
    <lineage>
        <taxon>Eukaryota</taxon>
        <taxon>Fungi</taxon>
        <taxon>Dikarya</taxon>
        <taxon>Ascomycota</taxon>
        <taxon>Pezizomycotina</taxon>
        <taxon>Leotiomycetes</taxon>
        <taxon>Helotiales</taxon>
        <taxon>Ploettnerulaceae</taxon>
        <taxon>Rhynchosporium</taxon>
    </lineage>
</organism>
<accession>A0A1E1LIR8</accession>
<dbReference type="AlphaFoldDB" id="A0A1E1LIR8"/>
<dbReference type="Proteomes" id="UP000178912">
    <property type="component" value="Unassembled WGS sequence"/>
</dbReference>
<evidence type="ECO:0000313" key="2">
    <source>
        <dbReference type="Proteomes" id="UP000178912"/>
    </source>
</evidence>
<reference evidence="2" key="1">
    <citation type="submission" date="2016-03" db="EMBL/GenBank/DDBJ databases">
        <authorList>
            <person name="Guldener U."/>
        </authorList>
    </citation>
    <scope>NUCLEOTIDE SEQUENCE [LARGE SCALE GENOMIC DNA]</scope>
    <source>
        <strain evidence="2">04CH-RAC-A.6.1</strain>
    </source>
</reference>
<dbReference type="EMBL" id="FJUX01000126">
    <property type="protein sequence ID" value="CZT10324.1"/>
    <property type="molecule type" value="Genomic_DNA"/>
</dbReference>
<protein>
    <submittedName>
        <fullName evidence="1">Uncharacterized protein</fullName>
    </submittedName>
</protein>
<name>A0A1E1LIR8_9HELO</name>
<dbReference type="OrthoDB" id="4424523at2759"/>